<dbReference type="AlphaFoldDB" id="A0A1Y5RWE9"/>
<name>A0A1Y5RWE9_9RHOB</name>
<accession>A0A1Y5RWE9</accession>
<dbReference type="OrthoDB" id="6867569at2"/>
<gene>
    <name evidence="2" type="ORF">PSA7680_01169</name>
</gene>
<dbReference type="Proteomes" id="UP000193409">
    <property type="component" value="Unassembled WGS sequence"/>
</dbReference>
<dbReference type="EMBL" id="FWFQ01000006">
    <property type="protein sequence ID" value="SLN26639.1"/>
    <property type="molecule type" value="Genomic_DNA"/>
</dbReference>
<dbReference type="InterPro" id="IPR018656">
    <property type="entry name" value="DUF2087"/>
</dbReference>
<sequence length="176" mass="19706">MTTQTGAKAPKQRDEISLYIADLSSFTKALRSELAKVEGLPGHLEMMGVVARAAGKRNYQSLRAEAEASPLPEPDRRALMVFTKGRMRRWPKLRGVQALCLWPLWDRLPPRREMTEPEVNAAITEGHNFGDHALLRRSLVSAGLLWRTNDGAVYRRVEQRPPDAALALIRAVKAQA</sequence>
<organism evidence="2 3">
    <name type="scientific">Pseudoruegeria aquimaris</name>
    <dbReference type="NCBI Taxonomy" id="393663"/>
    <lineage>
        <taxon>Bacteria</taxon>
        <taxon>Pseudomonadati</taxon>
        <taxon>Pseudomonadota</taxon>
        <taxon>Alphaproteobacteria</taxon>
        <taxon>Rhodobacterales</taxon>
        <taxon>Roseobacteraceae</taxon>
        <taxon>Pseudoruegeria</taxon>
    </lineage>
</organism>
<dbReference type="Pfam" id="PF09860">
    <property type="entry name" value="DUF2087"/>
    <property type="match status" value="1"/>
</dbReference>
<keyword evidence="3" id="KW-1185">Reference proteome</keyword>
<proteinExistence type="predicted"/>
<evidence type="ECO:0000313" key="3">
    <source>
        <dbReference type="Proteomes" id="UP000193409"/>
    </source>
</evidence>
<protein>
    <recommendedName>
        <fullName evidence="1">DUF2087 domain-containing protein</fullName>
    </recommendedName>
</protein>
<dbReference type="RefSeq" id="WP_085867723.1">
    <property type="nucleotide sequence ID" value="NZ_FWFQ01000006.1"/>
</dbReference>
<evidence type="ECO:0000259" key="1">
    <source>
        <dbReference type="Pfam" id="PF09860"/>
    </source>
</evidence>
<feature type="domain" description="DUF2087" evidence="1">
    <location>
        <begin position="86"/>
        <end position="156"/>
    </location>
</feature>
<reference evidence="2 3" key="1">
    <citation type="submission" date="2017-03" db="EMBL/GenBank/DDBJ databases">
        <authorList>
            <person name="Afonso C.L."/>
            <person name="Miller P.J."/>
            <person name="Scott M.A."/>
            <person name="Spackman E."/>
            <person name="Goraichik I."/>
            <person name="Dimitrov K.M."/>
            <person name="Suarez D.L."/>
            <person name="Swayne D.E."/>
        </authorList>
    </citation>
    <scope>NUCLEOTIDE SEQUENCE [LARGE SCALE GENOMIC DNA]</scope>
    <source>
        <strain evidence="2 3">CECT 7680</strain>
    </source>
</reference>
<evidence type="ECO:0000313" key="2">
    <source>
        <dbReference type="EMBL" id="SLN26639.1"/>
    </source>
</evidence>